<accession>A0A1C1CKY1</accession>
<evidence type="ECO:0000256" key="2">
    <source>
        <dbReference type="SAM" id="MobiDB-lite"/>
    </source>
</evidence>
<dbReference type="EMBL" id="LGRB01000011">
    <property type="protein sequence ID" value="OCT49164.1"/>
    <property type="molecule type" value="Genomic_DNA"/>
</dbReference>
<keyword evidence="4" id="KW-1185">Reference proteome</keyword>
<dbReference type="VEuPathDB" id="FungiDB:CLCR_04790"/>
<feature type="region of interest" description="Disordered" evidence="2">
    <location>
        <begin position="1"/>
        <end position="183"/>
    </location>
</feature>
<feature type="compositionally biased region" description="Polar residues" evidence="2">
    <location>
        <begin position="107"/>
        <end position="126"/>
    </location>
</feature>
<gene>
    <name evidence="3" type="ORF">CLCR_04790</name>
</gene>
<feature type="compositionally biased region" description="Polar residues" evidence="2">
    <location>
        <begin position="30"/>
        <end position="44"/>
    </location>
</feature>
<organism evidence="3 4">
    <name type="scientific">Cladophialophora carrionii</name>
    <dbReference type="NCBI Taxonomy" id="86049"/>
    <lineage>
        <taxon>Eukaryota</taxon>
        <taxon>Fungi</taxon>
        <taxon>Dikarya</taxon>
        <taxon>Ascomycota</taxon>
        <taxon>Pezizomycotina</taxon>
        <taxon>Eurotiomycetes</taxon>
        <taxon>Chaetothyriomycetidae</taxon>
        <taxon>Chaetothyriales</taxon>
        <taxon>Herpotrichiellaceae</taxon>
        <taxon>Cladophialophora</taxon>
    </lineage>
</organism>
<keyword evidence="1" id="KW-0175">Coiled coil</keyword>
<dbReference type="Proteomes" id="UP000094526">
    <property type="component" value="Unassembled WGS sequence"/>
</dbReference>
<feature type="coiled-coil region" evidence="1">
    <location>
        <begin position="295"/>
        <end position="362"/>
    </location>
</feature>
<feature type="compositionally biased region" description="Basic residues" evidence="2">
    <location>
        <begin position="94"/>
        <end position="106"/>
    </location>
</feature>
<dbReference type="AlphaFoldDB" id="A0A1C1CKY1"/>
<feature type="compositionally biased region" description="Polar residues" evidence="2">
    <location>
        <begin position="75"/>
        <end position="93"/>
    </location>
</feature>
<reference evidence="4" key="1">
    <citation type="submission" date="2015-07" db="EMBL/GenBank/DDBJ databases">
        <authorList>
            <person name="Teixeira M.M."/>
            <person name="Souza R.C."/>
            <person name="Almeida L.G."/>
            <person name="Vicente V.A."/>
            <person name="de Hoog S."/>
            <person name="Bocca A.L."/>
            <person name="de Almeida S.R."/>
            <person name="Vasconcelos A.T."/>
            <person name="Felipe M.S."/>
        </authorList>
    </citation>
    <scope>NUCLEOTIDE SEQUENCE [LARGE SCALE GENOMIC DNA]</scope>
    <source>
        <strain evidence="4">KSF</strain>
    </source>
</reference>
<proteinExistence type="predicted"/>
<feature type="compositionally biased region" description="Acidic residues" evidence="2">
    <location>
        <begin position="164"/>
        <end position="177"/>
    </location>
</feature>
<comment type="caution">
    <text evidence="3">The sequence shown here is derived from an EMBL/GenBank/DDBJ whole genome shotgun (WGS) entry which is preliminary data.</text>
</comment>
<feature type="compositionally biased region" description="Basic and acidic residues" evidence="2">
    <location>
        <begin position="49"/>
        <end position="58"/>
    </location>
</feature>
<evidence type="ECO:0000256" key="1">
    <source>
        <dbReference type="SAM" id="Coils"/>
    </source>
</evidence>
<evidence type="ECO:0000313" key="3">
    <source>
        <dbReference type="EMBL" id="OCT49164.1"/>
    </source>
</evidence>
<protein>
    <submittedName>
        <fullName evidence="3">Uncharacterized protein</fullName>
    </submittedName>
</protein>
<name>A0A1C1CKY1_9EURO</name>
<evidence type="ECO:0000313" key="4">
    <source>
        <dbReference type="Proteomes" id="UP000094526"/>
    </source>
</evidence>
<sequence>MSHAPQPGSGSVRPARLSATEKDKAPRSDGPTSTKTQAGTTLQRTHQKAPGDDLRRPQSETQSNERSLAFCSRTAVPNKSLSTGSAPAETSSARSRHIAQAARRRNSVQSASSVPPSLTRDTTSPASDAALTQCYHSPHGEPPQASKPGRLKGVNAHLETPKEEGDDDGDGGDDDDGGESHTPIEAFFPQLKEFMNHIHPIAAGLQKHSAGDYATITLPTKTVAAFHRAATLFLDQENLCVRRVEPSETATDVLRTPLLFPQYVEHDTDLDGSLPNHDSISFGHIDADLDPLKLLEQVRDGIEQFRTELGELQLDRDELLNPTEDTAMQDAPLMLQEIDIKRAEQQANLDAALRQEQDLSAKIQELGLSHSSGYSLEHSAAVEDAQTSSTRNAPVEYPDDAPRRIRRYTAEASQQMGASILPALGSPRDLIGVGQIKTMEDVVADTKHLHVVVRRYEEELLEVEEHYVQLRKEQEERNAVGSQLLDVDLHHMNSYWQRRVQIESRLDSVKRQLRRGLY</sequence>